<dbReference type="GeneID" id="68105379"/>
<keyword evidence="2" id="KW-1185">Reference proteome</keyword>
<dbReference type="AlphaFoldDB" id="A0AA88KHL2"/>
<sequence>YCEYLRLYNSRDVVKDIELVASAISEYSGVGLEIEWGQVFRLVHPPFDAIRKNLSMMHSDHNQSAIFLKQFGACLAELYPNELAQYFFEHLNVIGPFVEHVPYLISSTQIQQQMALLFLSQEQLDWERITRLMSQYSALFSELIKTILENVSRDTLQQLCGHITTTILTDQNLEMMNDYIGIFNNISKNDQERTTSDKELVTLESCNHSISNETIFETAAVLMYCGKMGIHHLFQFIAEQRKDVIDKFPQVFPMVYHSITDMGNIEKVNLRREFHLVSHSTEILLFISRHSILKKYLNLLASIWSIPSSSMQNNCPSFFKAITSIHFHLDRISVLKEYSLSEKDIFEMISLYVSKNAMGKFSNLFHLPTFTMNHLLQIPNLYLFHTKTFNKIASLRLVVDLLWNNFEKDQAKIKFRDLFCFIHGHLYQNKHLTQVMKYYKGKYLEMVEEIMYDMLLDNDKYLIICFFVSNLSDTSISLTDELKLECSKELCGGHEFEEPNFELRDFDRLKRVLCEKSKSTISKQHFDSWKTLILSIINVEQADNVSRLLNEIDPILKNQKELQQQYFKIPTVYETKLRDEEEREKKEIRLSQSSSLDLSKISFSFGNFSSTNSNLFEKFASIKEDSQEEQESTATSFSMLNIQFKN</sequence>
<reference evidence="1 2" key="1">
    <citation type="journal article" date="2018" name="BMC Genomics">
        <title>The genome of Naegleria lovaniensis, the basis for a comparative approach to unravel pathogenicity factors of the human pathogenic amoeba N. fowleri.</title>
        <authorList>
            <person name="Liechti N."/>
            <person name="Schurch N."/>
            <person name="Bruggmann R."/>
            <person name="Wittwer M."/>
        </authorList>
    </citation>
    <scope>NUCLEOTIDE SEQUENCE [LARGE SCALE GENOMIC DNA]</scope>
    <source>
        <strain evidence="1 2">ATCC 30569</strain>
    </source>
</reference>
<comment type="caution">
    <text evidence="1">The sequence shown here is derived from an EMBL/GenBank/DDBJ whole genome shotgun (WGS) entry which is preliminary data.</text>
</comment>
<name>A0AA88KHL2_NAELO</name>
<dbReference type="RefSeq" id="XP_044542156.1">
    <property type="nucleotide sequence ID" value="XM_044688745.1"/>
</dbReference>
<proteinExistence type="predicted"/>
<organism evidence="1 2">
    <name type="scientific">Naegleria lovaniensis</name>
    <name type="common">Amoeba</name>
    <dbReference type="NCBI Taxonomy" id="51637"/>
    <lineage>
        <taxon>Eukaryota</taxon>
        <taxon>Discoba</taxon>
        <taxon>Heterolobosea</taxon>
        <taxon>Tetramitia</taxon>
        <taxon>Eutetramitia</taxon>
        <taxon>Vahlkampfiidae</taxon>
        <taxon>Naegleria</taxon>
    </lineage>
</organism>
<gene>
    <name evidence="1" type="ORF">C9374_012925</name>
</gene>
<dbReference type="Proteomes" id="UP000816034">
    <property type="component" value="Unassembled WGS sequence"/>
</dbReference>
<feature type="non-terminal residue" evidence="1">
    <location>
        <position position="1"/>
    </location>
</feature>
<dbReference type="EMBL" id="PYSW02000062">
    <property type="protein sequence ID" value="KAG2372982.1"/>
    <property type="molecule type" value="Genomic_DNA"/>
</dbReference>
<protein>
    <submittedName>
        <fullName evidence="1">Uncharacterized protein</fullName>
    </submittedName>
</protein>
<evidence type="ECO:0000313" key="1">
    <source>
        <dbReference type="EMBL" id="KAG2372982.1"/>
    </source>
</evidence>
<evidence type="ECO:0000313" key="2">
    <source>
        <dbReference type="Proteomes" id="UP000816034"/>
    </source>
</evidence>
<accession>A0AA88KHL2</accession>